<name>A0A9X2B4P4_9BACL</name>
<dbReference type="Pfam" id="PF10633">
    <property type="entry name" value="NPCBM_assoc"/>
    <property type="match status" value="1"/>
</dbReference>
<dbReference type="Gene3D" id="2.60.40.1190">
    <property type="match status" value="1"/>
</dbReference>
<dbReference type="InterPro" id="IPR013783">
    <property type="entry name" value="Ig-like_fold"/>
</dbReference>
<dbReference type="InterPro" id="IPR010502">
    <property type="entry name" value="Carb-bd_dom_fam9"/>
</dbReference>
<dbReference type="InterPro" id="IPR051923">
    <property type="entry name" value="Glycosyl_Hydrolase_39"/>
</dbReference>
<protein>
    <submittedName>
        <fullName evidence="4">NEW3 domain-containing protein</fullName>
    </submittedName>
</protein>
<evidence type="ECO:0000313" key="4">
    <source>
        <dbReference type="EMBL" id="MCJ8014746.1"/>
    </source>
</evidence>
<proteinExistence type="predicted"/>
<dbReference type="Pfam" id="PF06452">
    <property type="entry name" value="CBM9_1"/>
    <property type="match status" value="1"/>
</dbReference>
<dbReference type="PANTHER" id="PTHR12631:SF10">
    <property type="entry name" value="BETA-XYLOSIDASE-LIKE PROTEIN-RELATED"/>
    <property type="match status" value="1"/>
</dbReference>
<feature type="domain" description="Carbohydrate-binding" evidence="2">
    <location>
        <begin position="1451"/>
        <end position="1634"/>
    </location>
</feature>
<keyword evidence="1" id="KW-0732">Signal</keyword>
<dbReference type="GO" id="GO:0004553">
    <property type="term" value="F:hydrolase activity, hydrolyzing O-glycosyl compounds"/>
    <property type="evidence" value="ECO:0007669"/>
    <property type="project" value="InterPro"/>
</dbReference>
<dbReference type="EMBL" id="JALIRP010000014">
    <property type="protein sequence ID" value="MCJ8014746.1"/>
    <property type="molecule type" value="Genomic_DNA"/>
</dbReference>
<dbReference type="Gene3D" id="2.60.120.560">
    <property type="entry name" value="Exo-inulinase, domain 1"/>
    <property type="match status" value="2"/>
</dbReference>
<feature type="chain" id="PRO_5040872043" evidence="1">
    <location>
        <begin position="31"/>
        <end position="1813"/>
    </location>
</feature>
<evidence type="ECO:0000259" key="3">
    <source>
        <dbReference type="Pfam" id="PF10633"/>
    </source>
</evidence>
<dbReference type="SUPFAM" id="SSF49344">
    <property type="entry name" value="CBD9-like"/>
    <property type="match status" value="1"/>
</dbReference>
<gene>
    <name evidence="4" type="ORF">MUG84_23985</name>
</gene>
<evidence type="ECO:0000259" key="2">
    <source>
        <dbReference type="Pfam" id="PF06452"/>
    </source>
</evidence>
<dbReference type="RefSeq" id="WP_244729989.1">
    <property type="nucleotide sequence ID" value="NZ_JALIRP010000014.1"/>
</dbReference>
<dbReference type="Gene3D" id="3.20.20.80">
    <property type="entry name" value="Glycosidases"/>
    <property type="match status" value="1"/>
</dbReference>
<accession>A0A9X2B4P4</accession>
<evidence type="ECO:0000313" key="5">
    <source>
        <dbReference type="Proteomes" id="UP001139347"/>
    </source>
</evidence>
<feature type="domain" description="Alpha-galactosidase NEW3" evidence="3">
    <location>
        <begin position="1237"/>
        <end position="1312"/>
    </location>
</feature>
<dbReference type="GO" id="GO:0016052">
    <property type="term" value="P:carbohydrate catabolic process"/>
    <property type="evidence" value="ECO:0007669"/>
    <property type="project" value="InterPro"/>
</dbReference>
<dbReference type="InterPro" id="IPR018905">
    <property type="entry name" value="A-galactase_NEW3"/>
</dbReference>
<dbReference type="PANTHER" id="PTHR12631">
    <property type="entry name" value="ALPHA-L-IDURONIDASE"/>
    <property type="match status" value="1"/>
</dbReference>
<reference evidence="4" key="1">
    <citation type="submission" date="2022-04" db="EMBL/GenBank/DDBJ databases">
        <title>Paenibacillus mangrovi sp. nov., a novel endophytic bacterium isolated from bark of Kandelia candel.</title>
        <authorList>
            <person name="Tuo L."/>
        </authorList>
    </citation>
    <scope>NUCLEOTIDE SEQUENCE</scope>
    <source>
        <strain evidence="4">KQZ6P-2</strain>
    </source>
</reference>
<keyword evidence="5" id="KW-1185">Reference proteome</keyword>
<feature type="signal peptide" evidence="1">
    <location>
        <begin position="1"/>
        <end position="30"/>
    </location>
</feature>
<dbReference type="GO" id="GO:0030246">
    <property type="term" value="F:carbohydrate binding"/>
    <property type="evidence" value="ECO:0007669"/>
    <property type="project" value="InterPro"/>
</dbReference>
<dbReference type="Gene3D" id="2.60.40.10">
    <property type="entry name" value="Immunoglobulins"/>
    <property type="match status" value="2"/>
</dbReference>
<comment type="caution">
    <text evidence="4">The sequence shown here is derived from an EMBL/GenBank/DDBJ whole genome shotgun (WGS) entry which is preliminary data.</text>
</comment>
<organism evidence="4 5">
    <name type="scientific">Paenibacillus mangrovi</name>
    <dbReference type="NCBI Taxonomy" id="2931978"/>
    <lineage>
        <taxon>Bacteria</taxon>
        <taxon>Bacillati</taxon>
        <taxon>Bacillota</taxon>
        <taxon>Bacilli</taxon>
        <taxon>Bacillales</taxon>
        <taxon>Paenibacillaceae</taxon>
        <taxon>Paenibacillus</taxon>
    </lineage>
</organism>
<dbReference type="Proteomes" id="UP001139347">
    <property type="component" value="Unassembled WGS sequence"/>
</dbReference>
<evidence type="ECO:0000256" key="1">
    <source>
        <dbReference type="SAM" id="SignalP"/>
    </source>
</evidence>
<dbReference type="SUPFAM" id="SSF51445">
    <property type="entry name" value="(Trans)glycosidases"/>
    <property type="match status" value="1"/>
</dbReference>
<dbReference type="InterPro" id="IPR017853">
    <property type="entry name" value="GH"/>
</dbReference>
<sequence>MGKRFRFVNLVLIMALLVQGLPWLPSNSAAAEEASPWFVDDFDGGLTRWDMFGSTAWQIQGTGSAAKLTGATTSTSPQRVVIKPSALPYTSADYAMAFDAQGDRFRVIFRYSSGTSHYFLEFKSGHWVEMWKYANSSTNVQVSNSVDIAAVLRGFNLADRHDYRLNVRGTEFSLAVDGTDIVSFNDSSLASGGVGFALKSVGPAVSLSVDKIQVLPAEVPSGGSFAIVHTPVTSVPYYDDLPIAFSLAGDAAGATATIHYGYGDGTPDRELTAIRGESGRYSGKIPGTNRASAILYYLTAEDGAGGTTRYPDTGSIVVPIETVPSYSNNFDGETVNTAPVGWTTGGSAKVVQLADGNKVFNLNGSGSAKLNLLEYRNADNFVVRFKVKYERTSSAVQNTWRFRYRSTDDANNNAIEWATHNSKYFLMRKTTLGGNYPIANYVQSLLGDWHDYELHVSGISHKLLIDGVETAGGDDSDPLAPVKGYFQWNVVGGINLMIDDFSIDPLPLPSIIDMQPSGNYSGIYKTGETPGLDLVMDAGASAHEIRIDYEVSRADGDRETVASETKTYDLKAYEQIKDTLPFKPGLSSIGTYDVKADFALDGETLPGLAKQMRIAIVSREGVAGELDLDNESKFGLNTHYALNWRDDIIDGARKMGAKHHRSGITWTDIDKNAKDGAGNTVYDYTGTDLFLNKLFGYGFNQITVLGIDQNGYYQSGIANTAPALRAMGDFVYRTVDRYKGRIRQWEMPNEPEIFAKPYVPEEFVQLQKIAYLNMKKADPDAMLLAGDHTSSVLSVLPKELALGSYDYADAYSFHPYVYNSMPDDNLPNLIGGVKGLVNAYGGWKDYYLTEGGWPTAKSGYPSVSEETQRDYIVRAFLTYLTLDQVKAYEYYDYKNDGTDDRYYDIFWGIADNNGRPKLAYAAVNQLMTSLERARYLGMWDAGDPNVAVHLFLEDGKPILTAWRKTDHKDDPAVRPPTSTLTLPFSSAGVMAKDINGVPISLAPTENVELTVSGSPVYLTGLPAGFVYTTASQLLASKSTEAASKLKALLTETNGELVDADLTALNELAAAFEQKTEGGGLSDEALEKSILEIYALMAQAAGQIGDRTLVRAQGYVALEALYNLAESASVALAYSKAEARAGANAIDYASATAAVTAAFETRKGEDGVMPVSAAAVLRMNRYGRLAETTYARGDYADSFAYNLLAREFANAAEAIVTSETPRFVGVISNLVPTQANGEAGYPNSFTLSLFNDTDIPRKVTLETRLPEGWAVSQTTLQTLELTVPALGTTNAEVQVNVPEDAVNGRYEIGFELTADGAVFETKKAQLTVEDGIGVRLVPVQKTIEELDVLTVELTGTSSASKSGNVTVIGPDGVPLAPASGSSFSELKKGDVLRLDFVWTDRERRSFNDYPVDVRVEATSSGKTLFRDASMPLDFNLIQKARGITIDGDLSDWQDAYPFHLRYKTQNSSGYHDPANLEATAYTMWENDGLLLAVSVRDNIHKQSENAANLWKNDSLQISLDLLNNRESPYGPDDVEWGFALTDTGYLLTNIFSSSAPNPNGDVSGQTPFAAMRDDASKRTLYELKIPSSHIRYLEPAVGGKIGLNVAVNDADLQNGRDDFIQWTKGTADSKNTSLYDSFLYIDDVPPDETAPMVRIVAPASVSVIERATLALEVEDGESGVESASIQLDGKEIASPYEVTPLSLKPGEHRLTADAADKAGNHANASATLMVTFRLEELTDLLRYGFEQGWIEDKGILQSLLTKATRLQVDASEDNRQADFKPLKQEIQAQSGKKLSTEFSSTLQELLIYLQEQET</sequence>